<evidence type="ECO:0000256" key="5">
    <source>
        <dbReference type="ARBA" id="ARBA00022723"/>
    </source>
</evidence>
<evidence type="ECO:0000256" key="2">
    <source>
        <dbReference type="ARBA" id="ARBA00001936"/>
    </source>
</evidence>
<keyword evidence="5" id="KW-0479">Metal-binding</keyword>
<reference evidence="9 10" key="1">
    <citation type="journal article" date="2014" name="Int. J. Syst. Evol. Microbiol.">
        <title>Carboxylicivirga gen. nov. in the family Marinilabiliaceae with two novel species, Carboxylicivirga mesophila sp. nov. and Carboxylicivirga taeanensis sp. nov., and reclassification of Cytophaga fermentans as Saccharicrinis fermentans gen. nov., comb. nov.</title>
        <authorList>
            <person name="Yang S.H."/>
            <person name="Seo H.S."/>
            <person name="Woo J.H."/>
            <person name="Oh H.M."/>
            <person name="Jang H."/>
            <person name="Lee J.H."/>
            <person name="Kim S.J."/>
            <person name="Kwon K.K."/>
        </authorList>
    </citation>
    <scope>NUCLEOTIDE SEQUENCE [LARGE SCALE GENOMIC DNA]</scope>
    <source>
        <strain evidence="9 10">JCM 18290</strain>
    </source>
</reference>
<dbReference type="SMART" id="SM01011">
    <property type="entry name" value="AMP_N"/>
    <property type="match status" value="1"/>
</dbReference>
<protein>
    <recommendedName>
        <fullName evidence="4">Xaa-Pro aminopeptidase</fullName>
        <ecNumber evidence="4">3.4.11.9</ecNumber>
    </recommendedName>
</protein>
<dbReference type="InterPro" id="IPR007865">
    <property type="entry name" value="Aminopep_P_N"/>
</dbReference>
<evidence type="ECO:0000256" key="7">
    <source>
        <dbReference type="ARBA" id="ARBA00023211"/>
    </source>
</evidence>
<dbReference type="Proteomes" id="UP000721861">
    <property type="component" value="Unassembled WGS sequence"/>
</dbReference>
<comment type="cofactor">
    <cofactor evidence="2">
        <name>Mn(2+)</name>
        <dbReference type="ChEBI" id="CHEBI:29035"/>
    </cofactor>
</comment>
<dbReference type="CDD" id="cd01087">
    <property type="entry name" value="Prolidase"/>
    <property type="match status" value="1"/>
</dbReference>
<evidence type="ECO:0000256" key="3">
    <source>
        <dbReference type="ARBA" id="ARBA00008766"/>
    </source>
</evidence>
<dbReference type="EMBL" id="JAGUCN010000008">
    <property type="protein sequence ID" value="MBS2211438.1"/>
    <property type="molecule type" value="Genomic_DNA"/>
</dbReference>
<keyword evidence="6" id="KW-0378">Hydrolase</keyword>
<dbReference type="InterPro" id="IPR036005">
    <property type="entry name" value="Creatinase/aminopeptidase-like"/>
</dbReference>
<evidence type="ECO:0000256" key="6">
    <source>
        <dbReference type="ARBA" id="ARBA00022801"/>
    </source>
</evidence>
<keyword evidence="9" id="KW-0645">Protease</keyword>
<dbReference type="PANTHER" id="PTHR43226">
    <property type="entry name" value="XAA-PRO AMINOPEPTIDASE 3"/>
    <property type="match status" value="1"/>
</dbReference>
<feature type="domain" description="Aminopeptidase P N-terminal" evidence="8">
    <location>
        <begin position="2"/>
        <end position="134"/>
    </location>
</feature>
<evidence type="ECO:0000256" key="1">
    <source>
        <dbReference type="ARBA" id="ARBA00001424"/>
    </source>
</evidence>
<dbReference type="InterPro" id="IPR052433">
    <property type="entry name" value="X-Pro_dipept-like"/>
</dbReference>
<keyword evidence="10" id="KW-1185">Reference proteome</keyword>
<dbReference type="SUPFAM" id="SSF55920">
    <property type="entry name" value="Creatinase/aminopeptidase"/>
    <property type="match status" value="1"/>
</dbReference>
<dbReference type="Gene3D" id="3.90.230.10">
    <property type="entry name" value="Creatinase/methionine aminopeptidase superfamily"/>
    <property type="match status" value="1"/>
</dbReference>
<dbReference type="Pfam" id="PF00557">
    <property type="entry name" value="Peptidase_M24"/>
    <property type="match status" value="1"/>
</dbReference>
<comment type="catalytic activity">
    <reaction evidence="1">
        <text>Release of any N-terminal amino acid, including proline, that is linked to proline, even from a dipeptide or tripeptide.</text>
        <dbReference type="EC" id="3.4.11.9"/>
    </reaction>
</comment>
<gene>
    <name evidence="9" type="ORF">KEM09_08505</name>
</gene>
<keyword evidence="9" id="KW-0031">Aminopeptidase</keyword>
<evidence type="ECO:0000259" key="8">
    <source>
        <dbReference type="SMART" id="SM01011"/>
    </source>
</evidence>
<dbReference type="GO" id="GO:0004177">
    <property type="term" value="F:aminopeptidase activity"/>
    <property type="evidence" value="ECO:0007669"/>
    <property type="project" value="UniProtKB-KW"/>
</dbReference>
<evidence type="ECO:0000313" key="10">
    <source>
        <dbReference type="Proteomes" id="UP000721861"/>
    </source>
</evidence>
<dbReference type="InterPro" id="IPR029149">
    <property type="entry name" value="Creatin/AminoP/Spt16_N"/>
</dbReference>
<proteinExistence type="inferred from homology"/>
<comment type="caution">
    <text evidence="9">The sequence shown here is derived from an EMBL/GenBank/DDBJ whole genome shotgun (WGS) entry which is preliminary data.</text>
</comment>
<sequence length="463" mass="51917">MFSKDTYIKRRQQLAQDVDKGLLLFIGNTESPMNYADNTYRFRQDSSFLYFFGLNHPDLVGVVDAESGESAIYGDDYTIDHIVWMGNQPTIAQRATTCGVQQTGTTSELVKTLEKAKAAGRPIHFLPVYRGESKIKLLEWLSIQPSEVKEKASLELVLAVIKQRNYKSAEEIVEIEKAVNTTVDMHLAAMRMARPGMTEAQIAAEVERIALAEDGGISFPVIATINGQTLHNHYHGNTLKEGQLFLLDAGAETSMGYAGDMSSTFPVSKTFTARQKDIYQVALNSHEKAISMLKPGVAFKEIYLESARVVMQGMKDLGFAKGNIDDAVMCGAHAMFFPCGLGHMMGLDVHDMEDLGEQYVGYHNEAKSTQFGMKSLRLGRKLEPGFVLTIEPGIYFIPQLIDKWKSEKHLTEFLNFDKLEEYKDFGGCRNEEDFLITEQGYRLLGKPLPKTIEDVEQERLKAF</sequence>
<dbReference type="InterPro" id="IPR000994">
    <property type="entry name" value="Pept_M24"/>
</dbReference>
<dbReference type="Pfam" id="PF05195">
    <property type="entry name" value="AMP_N"/>
    <property type="match status" value="1"/>
</dbReference>
<dbReference type="SUPFAM" id="SSF53092">
    <property type="entry name" value="Creatinase/prolidase N-terminal domain"/>
    <property type="match status" value="1"/>
</dbReference>
<dbReference type="Gene3D" id="3.40.350.10">
    <property type="entry name" value="Creatinase/prolidase N-terminal domain"/>
    <property type="match status" value="1"/>
</dbReference>
<accession>A0ABS5K8W6</accession>
<name>A0ABS5K8W6_9BACT</name>
<dbReference type="EC" id="3.4.11.9" evidence="4"/>
<comment type="similarity">
    <text evidence="3">Belongs to the peptidase M24B family.</text>
</comment>
<dbReference type="PANTHER" id="PTHR43226:SF4">
    <property type="entry name" value="XAA-PRO AMINOPEPTIDASE 3"/>
    <property type="match status" value="1"/>
</dbReference>
<keyword evidence="7" id="KW-0464">Manganese</keyword>
<organism evidence="9 10">
    <name type="scientific">Carboxylicivirga mesophila</name>
    <dbReference type="NCBI Taxonomy" id="1166478"/>
    <lineage>
        <taxon>Bacteria</taxon>
        <taxon>Pseudomonadati</taxon>
        <taxon>Bacteroidota</taxon>
        <taxon>Bacteroidia</taxon>
        <taxon>Marinilabiliales</taxon>
        <taxon>Marinilabiliaceae</taxon>
        <taxon>Carboxylicivirga</taxon>
    </lineage>
</organism>
<evidence type="ECO:0000256" key="4">
    <source>
        <dbReference type="ARBA" id="ARBA00012574"/>
    </source>
</evidence>
<dbReference type="RefSeq" id="WP_212227589.1">
    <property type="nucleotide sequence ID" value="NZ_JAGUCN010000008.1"/>
</dbReference>
<evidence type="ECO:0000313" key="9">
    <source>
        <dbReference type="EMBL" id="MBS2211438.1"/>
    </source>
</evidence>